<evidence type="ECO:0000256" key="17">
    <source>
        <dbReference type="SAM" id="MobiDB-lite"/>
    </source>
</evidence>
<keyword evidence="12" id="KW-0413">Isomerase</keyword>
<evidence type="ECO:0000256" key="10">
    <source>
        <dbReference type="ARBA" id="ARBA00023015"/>
    </source>
</evidence>
<dbReference type="GO" id="GO:0008033">
    <property type="term" value="P:tRNA processing"/>
    <property type="evidence" value="ECO:0007669"/>
    <property type="project" value="UniProtKB-KW"/>
</dbReference>
<dbReference type="EMBL" id="AJVK01020100">
    <property type="status" value="NOT_ANNOTATED_CDS"/>
    <property type="molecule type" value="Genomic_DNA"/>
</dbReference>
<dbReference type="EMBL" id="AJVK01020099">
    <property type="status" value="NOT_ANNOTATED_CDS"/>
    <property type="molecule type" value="Genomic_DNA"/>
</dbReference>
<keyword evidence="6" id="KW-0158">Chromosome</keyword>
<comment type="similarity">
    <text evidence="3">Belongs to the RRM NELF-E family.</text>
</comment>
<evidence type="ECO:0000256" key="8">
    <source>
        <dbReference type="ARBA" id="ARBA00022694"/>
    </source>
</evidence>
<dbReference type="GO" id="GO:0005634">
    <property type="term" value="C:nucleus"/>
    <property type="evidence" value="ECO:0007669"/>
    <property type="project" value="UniProtKB-SubCell"/>
</dbReference>
<evidence type="ECO:0000256" key="15">
    <source>
        <dbReference type="ARBA" id="ARBA00054796"/>
    </source>
</evidence>
<dbReference type="PROSITE" id="PS50984">
    <property type="entry name" value="TRUD"/>
    <property type="match status" value="1"/>
</dbReference>
<evidence type="ECO:0000256" key="5">
    <source>
        <dbReference type="ARBA" id="ARBA00014464"/>
    </source>
</evidence>
<proteinExistence type="inferred from homology"/>
<dbReference type="VEuPathDB" id="VectorBase:PPAPM1_000220"/>
<dbReference type="FunFam" id="3.30.70.330:FF:000448">
    <property type="entry name" value="Negative elongation factor E"/>
    <property type="match status" value="1"/>
</dbReference>
<dbReference type="EMBL" id="AJVK01020098">
    <property type="status" value="NOT_ANNOTATED_CDS"/>
    <property type="molecule type" value="Genomic_DNA"/>
</dbReference>
<comment type="subcellular location">
    <subcellularLocation>
        <location evidence="2">Chromosome</location>
    </subcellularLocation>
    <subcellularLocation>
        <location evidence="1">Nucleus</location>
    </subcellularLocation>
</comment>
<dbReference type="EnsemblMetazoa" id="PPAI000144-RA">
    <property type="protein sequence ID" value="PPAI000144-PA"/>
    <property type="gene ID" value="PPAI000144"/>
</dbReference>
<keyword evidence="13" id="KW-0539">Nucleus</keyword>
<feature type="compositionally biased region" description="Basic and acidic residues" evidence="17">
    <location>
        <begin position="457"/>
        <end position="475"/>
    </location>
</feature>
<dbReference type="Gene3D" id="1.10.1510.30">
    <property type="match status" value="1"/>
</dbReference>
<dbReference type="InterPro" id="IPR001656">
    <property type="entry name" value="PsdUridine_synth_TruD"/>
</dbReference>
<dbReference type="Gene3D" id="3.30.2350.20">
    <property type="entry name" value="TruD, catalytic domain"/>
    <property type="match status" value="1"/>
</dbReference>
<dbReference type="InterPro" id="IPR020103">
    <property type="entry name" value="PsdUridine_synth_cat_dom_sf"/>
</dbReference>
<sequence>MGRRGGRPGGKFHGKKRKFPGNQSKTAEETDESENIPREMVNVQEIDVGITEYVGDAPGFTGIIKCKYSDFQVNEIDLEGNIVKLTDMSLPQCPNALPENTETDQQDSLLSLTTTENLNKLVADENPDGFYEIDVTNLTKDERTKIHSSIREHFGSSLLSNTITKDEKKIIKCFKANKATIAYAGTKDKRALTSQMFCIKRREPSKILEAARRTQNILVGNFSCRPDVLKLGQLRGNRFRIALREITVDQAVIEKSLESFREKGFINYYGLQRFGNSAVVPTYSIGKALLKGNWQEACELILKPRPGDLPIMQRVRECWWTTKDAQKALSLVNSKEKSIELDLLRGLAQHGANNYINALEQVPRNARLLYIHSYQSLIWNQVASRRFKMGMSPVQGDLVLREEASEKFDDFDIIYDEPQDDDQELPQEKVQEESKFKNMVKKLTEEDKKALQALKTPKQEPEKPLIPKRPADARDAREVARKLIKSGAIQAIPKPQSKQDQVSFKRPKGQERKRVMPESTANVASYQPFSATQSTEPGAPPGIIPDPEKEVVGRVQNLYQQLATERDREERGLVDKKALEAPVIRPDKPRTGNTIYVSGNKVTEDFLKKHFNSFGTIVNVSMEIEKGRGFITFSKPESAEKAISEMHGKPAAGIQLQVQLARRQPQIEPINDASSSAVWSTLAASHSQKGSLKDKREMVNYGDIFLE</sequence>
<accession>A0A1B0EVF2</accession>
<feature type="compositionally biased region" description="Basic residues" evidence="17">
    <location>
        <begin position="1"/>
        <end position="19"/>
    </location>
</feature>
<reference evidence="18" key="1">
    <citation type="submission" date="2022-08" db="UniProtKB">
        <authorList>
            <consortium name="EnsemblMetazoa"/>
        </authorList>
    </citation>
    <scope>IDENTIFICATION</scope>
    <source>
        <strain evidence="18">Israel</strain>
    </source>
</reference>
<dbReference type="SMART" id="SM00360">
    <property type="entry name" value="RRM"/>
    <property type="match status" value="1"/>
</dbReference>
<evidence type="ECO:0000313" key="19">
    <source>
        <dbReference type="Proteomes" id="UP000092462"/>
    </source>
</evidence>
<keyword evidence="7" id="KW-0678">Repressor</keyword>
<evidence type="ECO:0000256" key="16">
    <source>
        <dbReference type="ARBA" id="ARBA00065269"/>
    </source>
</evidence>
<dbReference type="Pfam" id="PF01142">
    <property type="entry name" value="TruD"/>
    <property type="match status" value="1"/>
</dbReference>
<dbReference type="NCBIfam" id="TIGR00094">
    <property type="entry name" value="tRNA_TruD_broad"/>
    <property type="match status" value="1"/>
</dbReference>
<dbReference type="SUPFAM" id="SSF55120">
    <property type="entry name" value="Pseudouridine synthase"/>
    <property type="match status" value="1"/>
</dbReference>
<evidence type="ECO:0000256" key="1">
    <source>
        <dbReference type="ARBA" id="ARBA00004123"/>
    </source>
</evidence>
<evidence type="ECO:0000313" key="18">
    <source>
        <dbReference type="EnsemblMetazoa" id="PPAI000144-PA"/>
    </source>
</evidence>
<feature type="region of interest" description="Disordered" evidence="17">
    <location>
        <begin position="1"/>
        <end position="39"/>
    </location>
</feature>
<dbReference type="CDD" id="cd02576">
    <property type="entry name" value="PseudoU_synth_ScPUS7"/>
    <property type="match status" value="1"/>
</dbReference>
<evidence type="ECO:0000256" key="6">
    <source>
        <dbReference type="ARBA" id="ARBA00022454"/>
    </source>
</evidence>
<dbReference type="SUPFAM" id="SSF54928">
    <property type="entry name" value="RNA-binding domain, RBD"/>
    <property type="match status" value="1"/>
</dbReference>
<comment type="function">
    <text evidence="15">Essential component of the NELF complex, a complex that negatively regulates the elongation of transcription by RNA polymerase II by RNA polymerase II. The NELF complex, which acts via an association with the DSIF complex, causes transcriptional pausing.</text>
</comment>
<feature type="region of interest" description="Disordered" evidence="17">
    <location>
        <begin position="491"/>
        <end position="521"/>
    </location>
</feature>
<dbReference type="InterPro" id="IPR035979">
    <property type="entry name" value="RBD_domain_sf"/>
</dbReference>
<comment type="catalytic activity">
    <reaction evidence="14">
        <text>a uridine in tRNA = a pseudouridine in tRNA</text>
        <dbReference type="Rhea" id="RHEA:54572"/>
        <dbReference type="Rhea" id="RHEA-COMP:13339"/>
        <dbReference type="Rhea" id="RHEA-COMP:13934"/>
        <dbReference type="ChEBI" id="CHEBI:65314"/>
        <dbReference type="ChEBI" id="CHEBI:65315"/>
    </reaction>
</comment>
<evidence type="ECO:0000256" key="9">
    <source>
        <dbReference type="ARBA" id="ARBA00022884"/>
    </source>
</evidence>
<organism evidence="18 19">
    <name type="scientific">Phlebotomus papatasi</name>
    <name type="common">Sandfly</name>
    <dbReference type="NCBI Taxonomy" id="29031"/>
    <lineage>
        <taxon>Eukaryota</taxon>
        <taxon>Metazoa</taxon>
        <taxon>Ecdysozoa</taxon>
        <taxon>Arthropoda</taxon>
        <taxon>Hexapoda</taxon>
        <taxon>Insecta</taxon>
        <taxon>Pterygota</taxon>
        <taxon>Neoptera</taxon>
        <taxon>Endopterygota</taxon>
        <taxon>Diptera</taxon>
        <taxon>Nematocera</taxon>
        <taxon>Psychodoidea</taxon>
        <taxon>Psychodidae</taxon>
        <taxon>Phlebotomus</taxon>
        <taxon>Phlebotomus</taxon>
    </lineage>
</organism>
<evidence type="ECO:0000256" key="2">
    <source>
        <dbReference type="ARBA" id="ARBA00004286"/>
    </source>
</evidence>
<feature type="region of interest" description="Disordered" evidence="17">
    <location>
        <begin position="451"/>
        <end position="475"/>
    </location>
</feature>
<comment type="subunit">
    <text evidence="16">Component of the NELF complex, which is at least composed of TH1/NELF-D and NELF-E.</text>
</comment>
<dbReference type="PANTHER" id="PTHR13326:SF31">
    <property type="entry name" value="PSEUDOURIDYLATE SYNTHASE 7 HOMOLOG"/>
    <property type="match status" value="1"/>
</dbReference>
<keyword evidence="19" id="KW-1185">Reference proteome</keyword>
<keyword evidence="10" id="KW-0805">Transcription regulation</keyword>
<keyword evidence="8" id="KW-0819">tRNA processing</keyword>
<dbReference type="InterPro" id="IPR011760">
    <property type="entry name" value="PsdUridine_synth_TruD_insert"/>
</dbReference>
<dbReference type="PANTHER" id="PTHR13326">
    <property type="entry name" value="TRNA PSEUDOURIDINE SYNTHASE D"/>
    <property type="match status" value="1"/>
</dbReference>
<name>A0A1B0EVF2_PHLPP</name>
<dbReference type="GO" id="GO:0005694">
    <property type="term" value="C:chromosome"/>
    <property type="evidence" value="ECO:0007669"/>
    <property type="project" value="UniProtKB-SubCell"/>
</dbReference>
<keyword evidence="11" id="KW-0804">Transcription</keyword>
<dbReference type="Proteomes" id="UP000092462">
    <property type="component" value="Unassembled WGS sequence"/>
</dbReference>
<evidence type="ECO:0000256" key="7">
    <source>
        <dbReference type="ARBA" id="ARBA00022491"/>
    </source>
</evidence>
<dbReference type="InterPro" id="IPR012677">
    <property type="entry name" value="Nucleotide-bd_a/b_plait_sf"/>
</dbReference>
<dbReference type="InterPro" id="IPR042214">
    <property type="entry name" value="TruD_catalytic"/>
</dbReference>
<dbReference type="InterPro" id="IPR020119">
    <property type="entry name" value="PsdUridine_synth_TruD_CS"/>
</dbReference>
<evidence type="ECO:0000256" key="14">
    <source>
        <dbReference type="ARBA" id="ARBA00036943"/>
    </source>
</evidence>
<protein>
    <recommendedName>
        <fullName evidence="5">Negative elongation factor E</fullName>
    </recommendedName>
</protein>
<dbReference type="VEuPathDB" id="VectorBase:PPAI000144"/>
<dbReference type="PROSITE" id="PS01268">
    <property type="entry name" value="UPF0024"/>
    <property type="match status" value="1"/>
</dbReference>
<dbReference type="Gene3D" id="3.30.70.3160">
    <property type="match status" value="1"/>
</dbReference>
<dbReference type="Pfam" id="PF00076">
    <property type="entry name" value="RRM_1"/>
    <property type="match status" value="1"/>
</dbReference>
<evidence type="ECO:0000256" key="13">
    <source>
        <dbReference type="ARBA" id="ARBA00023242"/>
    </source>
</evidence>
<dbReference type="GO" id="GO:0009982">
    <property type="term" value="F:pseudouridine synthase activity"/>
    <property type="evidence" value="ECO:0007669"/>
    <property type="project" value="InterPro"/>
</dbReference>
<dbReference type="GO" id="GO:0003723">
    <property type="term" value="F:RNA binding"/>
    <property type="evidence" value="ECO:0007669"/>
    <property type="project" value="UniProtKB-UniRule"/>
</dbReference>
<comment type="similarity">
    <text evidence="4">Belongs to the pseudouridine synthase TruD family.</text>
</comment>
<evidence type="ECO:0000256" key="11">
    <source>
        <dbReference type="ARBA" id="ARBA00023163"/>
    </source>
</evidence>
<keyword evidence="9" id="KW-0694">RNA-binding</keyword>
<evidence type="ECO:0000256" key="3">
    <source>
        <dbReference type="ARBA" id="ARBA00006120"/>
    </source>
</evidence>
<dbReference type="AlphaFoldDB" id="A0A1B0EVF2"/>
<dbReference type="InterPro" id="IPR000504">
    <property type="entry name" value="RRM_dom"/>
</dbReference>
<dbReference type="Gene3D" id="3.30.70.330">
    <property type="match status" value="1"/>
</dbReference>
<dbReference type="VEuPathDB" id="VectorBase:PPAPM1_011835"/>
<dbReference type="PROSITE" id="PS50102">
    <property type="entry name" value="RRM"/>
    <property type="match status" value="1"/>
</dbReference>
<evidence type="ECO:0000256" key="4">
    <source>
        <dbReference type="ARBA" id="ARBA00007953"/>
    </source>
</evidence>
<evidence type="ECO:0000256" key="12">
    <source>
        <dbReference type="ARBA" id="ARBA00023235"/>
    </source>
</evidence>
<dbReference type="GO" id="GO:0001522">
    <property type="term" value="P:pseudouridine synthesis"/>
    <property type="evidence" value="ECO:0007669"/>
    <property type="project" value="InterPro"/>
</dbReference>